<dbReference type="Gene3D" id="3.40.570.10">
    <property type="entry name" value="Extracellular Endonuclease, subunit A"/>
    <property type="match status" value="1"/>
</dbReference>
<dbReference type="GO" id="GO:0046872">
    <property type="term" value="F:metal ion binding"/>
    <property type="evidence" value="ECO:0007669"/>
    <property type="project" value="InterPro"/>
</dbReference>
<dbReference type="InterPro" id="IPR020821">
    <property type="entry name" value="ENPP1-3/EXOG-like_nuc-like"/>
</dbReference>
<feature type="domain" description="DNA/RNA non-specific endonuclease/pyrophosphatase/phosphodiesterase" evidence="3">
    <location>
        <begin position="55"/>
        <end position="239"/>
    </location>
</feature>
<dbReference type="PANTHER" id="PTHR21472:SF21">
    <property type="entry name" value="ENDONUCLEASE DOMAIN-CONTAINING 1 PROTEIN-LIKE-RELATED"/>
    <property type="match status" value="1"/>
</dbReference>
<dbReference type="STRING" id="84645.A0A498NL79"/>
<dbReference type="GO" id="GO:0004519">
    <property type="term" value="F:endonuclease activity"/>
    <property type="evidence" value="ECO:0007669"/>
    <property type="project" value="UniProtKB-KW"/>
</dbReference>
<keyword evidence="4" id="KW-0378">Hydrolase</keyword>
<comment type="caution">
    <text evidence="4">The sequence shown here is derived from an EMBL/GenBank/DDBJ whole genome shotgun (WGS) entry which is preliminary data.</text>
</comment>
<evidence type="ECO:0000313" key="5">
    <source>
        <dbReference type="Proteomes" id="UP000290572"/>
    </source>
</evidence>
<feature type="chain" id="PRO_5019769625" evidence="1">
    <location>
        <begin position="20"/>
        <end position="380"/>
    </location>
</feature>
<organism evidence="4 5">
    <name type="scientific">Labeo rohita</name>
    <name type="common">Indian major carp</name>
    <name type="synonym">Cyprinus rohita</name>
    <dbReference type="NCBI Taxonomy" id="84645"/>
    <lineage>
        <taxon>Eukaryota</taxon>
        <taxon>Metazoa</taxon>
        <taxon>Chordata</taxon>
        <taxon>Craniata</taxon>
        <taxon>Vertebrata</taxon>
        <taxon>Euteleostomi</taxon>
        <taxon>Actinopterygii</taxon>
        <taxon>Neopterygii</taxon>
        <taxon>Teleostei</taxon>
        <taxon>Ostariophysi</taxon>
        <taxon>Cypriniformes</taxon>
        <taxon>Cyprinidae</taxon>
        <taxon>Labeoninae</taxon>
        <taxon>Labeonini</taxon>
        <taxon>Labeo</taxon>
    </lineage>
</organism>
<keyword evidence="4" id="KW-0255">Endonuclease</keyword>
<accession>A0A498NL79</accession>
<protein>
    <submittedName>
        <fullName evidence="4">Endonuclease domain-containing 1-like protein</fullName>
    </submittedName>
</protein>
<dbReference type="SMART" id="SM00892">
    <property type="entry name" value="Endonuclease_NS"/>
    <property type="match status" value="1"/>
</dbReference>
<dbReference type="GO" id="GO:0003676">
    <property type="term" value="F:nucleic acid binding"/>
    <property type="evidence" value="ECO:0007669"/>
    <property type="project" value="InterPro"/>
</dbReference>
<dbReference type="Proteomes" id="UP000290572">
    <property type="component" value="Unassembled WGS sequence"/>
</dbReference>
<feature type="signal peptide" evidence="1">
    <location>
        <begin position="1"/>
        <end position="19"/>
    </location>
</feature>
<feature type="domain" description="ENPP1-3/EXOG-like endonuclease/phosphodiesterase" evidence="2">
    <location>
        <begin position="56"/>
        <end position="288"/>
    </location>
</feature>
<keyword evidence="4" id="KW-0540">Nuclease</keyword>
<dbReference type="InterPro" id="IPR039015">
    <property type="entry name" value="ENDOD1"/>
</dbReference>
<proteinExistence type="predicted"/>
<dbReference type="EMBL" id="QBIY01011359">
    <property type="protein sequence ID" value="RXN32625.1"/>
    <property type="molecule type" value="Genomic_DNA"/>
</dbReference>
<keyword evidence="5" id="KW-1185">Reference proteome</keyword>
<dbReference type="SMART" id="SM00477">
    <property type="entry name" value="NUC"/>
    <property type="match status" value="1"/>
</dbReference>
<sequence length="380" mass="42787">MFVLGLVTYIVLRAFSAQAKVVTSFNECNEFFYKATEPRGLDQSAKRICQNLQYGGFYYATLYTVPQRIPLYSAYTFDSTCSNSAGRTDIWHIEPQISQPESQNEHMVLEKDSNVSIIKENQAISSDYSDTGYDRGHLNPNSFQCNEGRTATFTLTNAAPMDACFNCVHWNSWESTLRKFLKNKLASDPGLATAYIVTGQRQITCSPQYSLITVKGKRCLDDHPCATYSYDYYWCKTDHGYIKDDWDYCSPPLWHSKAKNGKYCRSNHACAKYGESQPWCYTDDGKKNECCISSGCFSAVNGKICKSDHPCSYNGLMVALTFSSPDKPFSRCPKQSMRSHLPAAIPEQALHWWHSDPAAESSLGDDPGACWTFLDALKPS</sequence>
<evidence type="ECO:0000256" key="1">
    <source>
        <dbReference type="SAM" id="SignalP"/>
    </source>
</evidence>
<dbReference type="Pfam" id="PF01223">
    <property type="entry name" value="Endonuclease_NS"/>
    <property type="match status" value="1"/>
</dbReference>
<dbReference type="PANTHER" id="PTHR21472">
    <property type="entry name" value="ENDONUCLEASE DOMAIN-CONTAINING 1 PROTEIN ENDOD1"/>
    <property type="match status" value="1"/>
</dbReference>
<dbReference type="SUPFAM" id="SSF54060">
    <property type="entry name" value="His-Me finger endonucleases"/>
    <property type="match status" value="1"/>
</dbReference>
<dbReference type="GO" id="GO:0016787">
    <property type="term" value="F:hydrolase activity"/>
    <property type="evidence" value="ECO:0007669"/>
    <property type="project" value="InterPro"/>
</dbReference>
<reference evidence="4 5" key="1">
    <citation type="submission" date="2018-03" db="EMBL/GenBank/DDBJ databases">
        <title>Draft genome sequence of Rohu Carp (Labeo rohita).</title>
        <authorList>
            <person name="Das P."/>
            <person name="Kushwaha B."/>
            <person name="Joshi C.G."/>
            <person name="Kumar D."/>
            <person name="Nagpure N.S."/>
            <person name="Sahoo L."/>
            <person name="Das S.P."/>
            <person name="Bit A."/>
            <person name="Patnaik S."/>
            <person name="Meher P.K."/>
            <person name="Jayasankar P."/>
            <person name="Koringa P.G."/>
            <person name="Patel N.V."/>
            <person name="Hinsu A.T."/>
            <person name="Kumar R."/>
            <person name="Pandey M."/>
            <person name="Agarwal S."/>
            <person name="Srivastava S."/>
            <person name="Singh M."/>
            <person name="Iquebal M.A."/>
            <person name="Jaiswal S."/>
            <person name="Angadi U.B."/>
            <person name="Kumar N."/>
            <person name="Raza M."/>
            <person name="Shah T.M."/>
            <person name="Rai A."/>
            <person name="Jena J.K."/>
        </authorList>
    </citation>
    <scope>NUCLEOTIDE SEQUENCE [LARGE SCALE GENOMIC DNA]</scope>
    <source>
        <strain evidence="4">DASCIFA01</strain>
        <tissue evidence="4">Testis</tissue>
    </source>
</reference>
<evidence type="ECO:0000259" key="3">
    <source>
        <dbReference type="SMART" id="SM00892"/>
    </source>
</evidence>
<gene>
    <name evidence="4" type="ORF">ROHU_004550</name>
</gene>
<evidence type="ECO:0000313" key="4">
    <source>
        <dbReference type="EMBL" id="RXN32625.1"/>
    </source>
</evidence>
<dbReference type="AlphaFoldDB" id="A0A498NL79"/>
<dbReference type="InterPro" id="IPR044929">
    <property type="entry name" value="DNA/RNA_non-sp_Endonuclease_sf"/>
</dbReference>
<name>A0A498NL79_LABRO</name>
<keyword evidence="1" id="KW-0732">Signal</keyword>
<dbReference type="InterPro" id="IPR044925">
    <property type="entry name" value="His-Me_finger_sf"/>
</dbReference>
<dbReference type="InterPro" id="IPR001604">
    <property type="entry name" value="Endo_G_ENPP1-like_dom"/>
</dbReference>
<evidence type="ECO:0000259" key="2">
    <source>
        <dbReference type="SMART" id="SM00477"/>
    </source>
</evidence>